<protein>
    <submittedName>
        <fullName evidence="1">CRISPR-associated protein (Cas_Csd1) domain protein</fullName>
    </submittedName>
</protein>
<proteinExistence type="predicted"/>
<reference evidence="1 2" key="1">
    <citation type="submission" date="2013-02" db="EMBL/GenBank/DDBJ databases">
        <authorList>
            <person name="Harkins D.M."/>
            <person name="Durkin A.S."/>
            <person name="Brinkac L.M."/>
            <person name="Haft D.H."/>
            <person name="Selengut J.D."/>
            <person name="Sanka R."/>
            <person name="DePew J."/>
            <person name="Purushe J."/>
            <person name="Tulsiani S.M."/>
            <person name="Graham G.C."/>
            <person name="Burns M.-A."/>
            <person name="Dohnt M.F."/>
            <person name="Smythe L.D."/>
            <person name="McKay D.B."/>
            <person name="Craig S.B."/>
            <person name="Vinetz J.M."/>
            <person name="Sutton G.G."/>
            <person name="Nierman W.C."/>
            <person name="Fouts D.E."/>
        </authorList>
    </citation>
    <scope>NUCLEOTIDE SEQUENCE [LARGE SCALE GENOMIC DNA]</scope>
    <source>
        <strain evidence="1 2">LT2050</strain>
    </source>
</reference>
<accession>M3HNU5</accession>
<dbReference type="Pfam" id="PF09709">
    <property type="entry name" value="Cas_Csd1"/>
    <property type="match status" value="1"/>
</dbReference>
<sequence>MHHAPKSGSVWFEKLKGEILAPLSGRIPNTFSLEEQGLFAVGYYHQRNELFKKKEELSQGE</sequence>
<dbReference type="InterPro" id="IPR010144">
    <property type="entry name" value="CRISPR-assoc_prot_Csd1-typ"/>
</dbReference>
<gene>
    <name evidence="1" type="ORF">LEP1GSC150_1579</name>
</gene>
<organism evidence="1 2">
    <name type="scientific">Leptospira interrogans serovar Copenhageni str. LT2050</name>
    <dbReference type="NCBI Taxonomy" id="1001598"/>
    <lineage>
        <taxon>Bacteria</taxon>
        <taxon>Pseudomonadati</taxon>
        <taxon>Spirochaetota</taxon>
        <taxon>Spirochaetia</taxon>
        <taxon>Leptospirales</taxon>
        <taxon>Leptospiraceae</taxon>
        <taxon>Leptospira</taxon>
    </lineage>
</organism>
<evidence type="ECO:0000313" key="2">
    <source>
        <dbReference type="Proteomes" id="UP000011778"/>
    </source>
</evidence>
<evidence type="ECO:0000313" key="1">
    <source>
        <dbReference type="EMBL" id="EMG19636.1"/>
    </source>
</evidence>
<name>M3HNU5_LEPIT</name>
<dbReference type="AlphaFoldDB" id="M3HNU5"/>
<dbReference type="EMBL" id="AFMD02000491">
    <property type="protein sequence ID" value="EMG19636.1"/>
    <property type="molecule type" value="Genomic_DNA"/>
</dbReference>
<dbReference type="Proteomes" id="UP000011778">
    <property type="component" value="Unassembled WGS sequence"/>
</dbReference>
<comment type="caution">
    <text evidence="1">The sequence shown here is derived from an EMBL/GenBank/DDBJ whole genome shotgun (WGS) entry which is preliminary data.</text>
</comment>